<organism evidence="2 3">
    <name type="scientific">Oceanisphaera psychrotolerans</name>
    <dbReference type="NCBI Taxonomy" id="1414654"/>
    <lineage>
        <taxon>Bacteria</taxon>
        <taxon>Pseudomonadati</taxon>
        <taxon>Pseudomonadota</taxon>
        <taxon>Gammaproteobacteria</taxon>
        <taxon>Aeromonadales</taxon>
        <taxon>Aeromonadaceae</taxon>
        <taxon>Oceanisphaera</taxon>
    </lineage>
</organism>
<protein>
    <submittedName>
        <fullName evidence="2">GNAT family N-acetyltransferase</fullName>
    </submittedName>
</protein>
<dbReference type="Proteomes" id="UP000243073">
    <property type="component" value="Unassembled WGS sequence"/>
</dbReference>
<dbReference type="InterPro" id="IPR016181">
    <property type="entry name" value="Acyl_CoA_acyltransferase"/>
</dbReference>
<feature type="domain" description="N-acetyltransferase" evidence="1">
    <location>
        <begin position="2"/>
        <end position="156"/>
    </location>
</feature>
<dbReference type="InterPro" id="IPR000182">
    <property type="entry name" value="GNAT_dom"/>
</dbReference>
<dbReference type="SUPFAM" id="SSF55729">
    <property type="entry name" value="Acyl-CoA N-acyltransferases (Nat)"/>
    <property type="match status" value="1"/>
</dbReference>
<dbReference type="Gene3D" id="3.40.630.30">
    <property type="match status" value="1"/>
</dbReference>
<sequence>MYLIRDFKETDLSSLELIYHDAVMEQGRRNYSEEQVESWASFPYLYAADFRTLVQTGYTRVMAFHQIPVAFATLYPDDHLALLYVLADHAGQGLAGRLCDDIEQEAGRRGVACLRTDASLLSRPVFEQRGFRLVEQQPVERAGQKFIRFIMEKSLSSQAV</sequence>
<keyword evidence="2" id="KW-0808">Transferase</keyword>
<dbReference type="STRING" id="1414654.BFR47_04500"/>
<dbReference type="AlphaFoldDB" id="A0A1J4QAK4"/>
<dbReference type="PROSITE" id="PS51186">
    <property type="entry name" value="GNAT"/>
    <property type="match status" value="1"/>
</dbReference>
<dbReference type="InterPro" id="IPR052564">
    <property type="entry name" value="N-acetyltrans/Recomb-assoc"/>
</dbReference>
<dbReference type="CDD" id="cd04301">
    <property type="entry name" value="NAT_SF"/>
    <property type="match status" value="1"/>
</dbReference>
<dbReference type="GO" id="GO:0016747">
    <property type="term" value="F:acyltransferase activity, transferring groups other than amino-acyl groups"/>
    <property type="evidence" value="ECO:0007669"/>
    <property type="project" value="InterPro"/>
</dbReference>
<keyword evidence="3" id="KW-1185">Reference proteome</keyword>
<accession>A0A1J4QAK4</accession>
<reference evidence="2 3" key="1">
    <citation type="submission" date="2016-07" db="EMBL/GenBank/DDBJ databases">
        <title>Draft Genome Sequence of Oceanisphaera psychrotolerans, isolated from coastal sediment samples.</title>
        <authorList>
            <person name="Zhuo S."/>
            <person name="Ruan Z."/>
        </authorList>
    </citation>
    <scope>NUCLEOTIDE SEQUENCE [LARGE SCALE GENOMIC DNA]</scope>
    <source>
        <strain evidence="2 3">LAM-WHM-ZC</strain>
    </source>
</reference>
<dbReference type="RefSeq" id="WP_071473631.1">
    <property type="nucleotide sequence ID" value="NZ_MDKE01000044.1"/>
</dbReference>
<evidence type="ECO:0000313" key="3">
    <source>
        <dbReference type="Proteomes" id="UP000243073"/>
    </source>
</evidence>
<name>A0A1J4QAK4_9GAMM</name>
<dbReference type="PANTHER" id="PTHR43451:SF1">
    <property type="entry name" value="ACETYLTRANSFERASE"/>
    <property type="match status" value="1"/>
</dbReference>
<dbReference type="PANTHER" id="PTHR43451">
    <property type="entry name" value="ACETYLTRANSFERASE (GNAT) FAMILY PROTEIN"/>
    <property type="match status" value="1"/>
</dbReference>
<gene>
    <name evidence="2" type="ORF">BFR47_04500</name>
</gene>
<dbReference type="Pfam" id="PF13673">
    <property type="entry name" value="Acetyltransf_10"/>
    <property type="match status" value="1"/>
</dbReference>
<proteinExistence type="predicted"/>
<evidence type="ECO:0000313" key="2">
    <source>
        <dbReference type="EMBL" id="OIN06616.1"/>
    </source>
</evidence>
<dbReference type="EMBL" id="MDKE01000044">
    <property type="protein sequence ID" value="OIN06616.1"/>
    <property type="molecule type" value="Genomic_DNA"/>
</dbReference>
<evidence type="ECO:0000259" key="1">
    <source>
        <dbReference type="PROSITE" id="PS51186"/>
    </source>
</evidence>
<comment type="caution">
    <text evidence="2">The sequence shown here is derived from an EMBL/GenBank/DDBJ whole genome shotgun (WGS) entry which is preliminary data.</text>
</comment>
<dbReference type="OrthoDB" id="5355033at2"/>